<keyword evidence="7" id="KW-0677">Repeat</keyword>
<evidence type="ECO:0000259" key="14">
    <source>
        <dbReference type="SMART" id="SM01287"/>
    </source>
</evidence>
<feature type="region of interest" description="Disordered" evidence="13">
    <location>
        <begin position="84"/>
        <end position="107"/>
    </location>
</feature>
<evidence type="ECO:0000256" key="6">
    <source>
        <dbReference type="ARBA" id="ARBA00022705"/>
    </source>
</evidence>
<dbReference type="SMART" id="SM00320">
    <property type="entry name" value="WD40"/>
    <property type="match status" value="4"/>
</dbReference>
<dbReference type="GO" id="GO:0010506">
    <property type="term" value="P:regulation of autophagy"/>
    <property type="evidence" value="ECO:0007669"/>
    <property type="project" value="TreeGrafter"/>
</dbReference>
<evidence type="ECO:0000256" key="3">
    <source>
        <dbReference type="ARBA" id="ARBA00010060"/>
    </source>
</evidence>
<dbReference type="InterPro" id="IPR011989">
    <property type="entry name" value="ARM-like"/>
</dbReference>
<dbReference type="Gene3D" id="2.130.10.10">
    <property type="entry name" value="YVTN repeat-like/Quinoprotein amine dehydrogenase"/>
    <property type="match status" value="2"/>
</dbReference>
<feature type="compositionally biased region" description="Acidic residues" evidence="13">
    <location>
        <begin position="2480"/>
        <end position="2492"/>
    </location>
</feature>
<dbReference type="Gene3D" id="2.30.29.220">
    <property type="entry name" value="Structure-specific recognition protein (SSRP1)"/>
    <property type="match status" value="1"/>
</dbReference>
<evidence type="ECO:0000256" key="11">
    <source>
        <dbReference type="ARBA" id="ARBA00023204"/>
    </source>
</evidence>
<dbReference type="SUPFAM" id="SSF50978">
    <property type="entry name" value="WD40 repeat-like"/>
    <property type="match status" value="1"/>
</dbReference>
<dbReference type="Gene3D" id="1.25.10.10">
    <property type="entry name" value="Leucine-rich Repeat Variant"/>
    <property type="match status" value="1"/>
</dbReference>
<dbReference type="PANTHER" id="PTHR12848:SF16">
    <property type="entry name" value="REGULATORY-ASSOCIATED PROTEIN OF MTOR"/>
    <property type="match status" value="1"/>
</dbReference>
<keyword evidence="12" id="KW-0539">Nucleus</keyword>
<organism evidence="16 17">
    <name type="scientific">Smittium culicis</name>
    <dbReference type="NCBI Taxonomy" id="133412"/>
    <lineage>
        <taxon>Eukaryota</taxon>
        <taxon>Fungi</taxon>
        <taxon>Fungi incertae sedis</taxon>
        <taxon>Zoopagomycota</taxon>
        <taxon>Kickxellomycotina</taxon>
        <taxon>Harpellomycetes</taxon>
        <taxon>Harpellales</taxon>
        <taxon>Legeriomycetaceae</taxon>
        <taxon>Smittium</taxon>
    </lineage>
</organism>
<evidence type="ECO:0000256" key="5">
    <source>
        <dbReference type="ARBA" id="ARBA00022574"/>
    </source>
</evidence>
<dbReference type="InterPro" id="IPR024954">
    <property type="entry name" value="SSRP1_DD"/>
</dbReference>
<feature type="domain" description="Raptor N-terminal CASPase-like" evidence="15">
    <location>
        <begin position="42"/>
        <end position="219"/>
    </location>
</feature>
<sequence>METEFNADSAPEHLSKYNDIYSQPRSLSLAHLQVGEWRNQEKTRTSFGIITVCLNIGTDPPDFYRPEDAPIIEAGIDPFKVSDEFVPKSNQDRSNNPDDNKGKPIKIKSPLERIGNNLQMFYNDLSKTTHFRVALDPAYEDFKRLVTHVRQEIKDDRMLFHYNGHGVPKPSAGGDIWVFNKSFSQYIPLSAIELSTWVGCPALYVWDISNSESVIMAFEAAAEIKAKETEILYNKRKQAQLNSADPESKKYYAKNPMPNFLSLYKNEIHLGATKRFEELPLNPGIPSDLFTACLTNPIETALKFHVMRKGGFMKKFFDSGFKIPGTPRERRTPLGELTWIFTSITDTIAWDILPRDLFRQLFRQDVMVASLCRNFILSDRIMRYYGCHPVSYPKFPPTHLHTQWETWDLEVDSCVQQFIRSAQGLVADPRTPLDFKQIAIKINLDKHKYDHSKYFLNQLDAFDLWLHHAKSIVVSHLSAVNSLSTKDSETEVDGRRAGGIRSLSLGAPSGLEPPLELPVVLQVLLSQNYRHNALALLYSFLILGPWAVDLAYAIGISPFIVKLLGSATNEITGLLILVWAKLVAGDPDCSKELLKNDGYRYFINYLGQSSAEAERFYHDIRQSEFISSQKSNAPNIEISSAVDESQPELNSDAKVRLLKDMKTLNVVSTAACFVLCMFCNLGKSAQAAVFKDETLNYIYTHLTRPDDETTELAQLKVWAILTLSAVLDNYLEAQWMAITYRECVINAKKDSLLSAYLKNSRFNSSHIEYSNINDINDPYLKEKIKEIETETSVKDISELLIPLAFHKEQRVRSASIHAIGSLLKGLRVLSEGKVSEPDEFIDILVDMKFSNYWESFSNEDSNSVEELENSFKNFSSVNHNRNKAENLGNINVQGKDPVNHAASKPNSSNSNKKNNTSYNFKVAQKARSTEIMLWEVVLSASQDGSPMVRKEIVNIIGSSIIHSYIVEFIRAITIVSAKETGSDISYIYNHLEKNADSSKNSPENIICPLLVTKYMVKFYKTLLVLSCDPHLDVMQSSMRLIDLLFQAYTHSCYFILTPQINLSNHIHTWATKTSLSGFAPPTLSLKTLKNTKNLSSTISKKINNTKDQLHKGLQTKKIVAEGKCNNTDLAINNRNSIKEYSPKVNSFSKNSEYKNLNKLQDPKNSLNQGIYSDVENSKIQNISPETIKTDVNSNLSTSSRDYSFDHPLNSKILRKKAKLKSNTLKLQDSWVDYARKQLEANFSLSQIYDWEGAYILESDLVLSISTETNSEFLIKSERKKIQSEFIEISSFNRKNKFKEKFSIKEEILPPNLIPGPTCTVFHPISPHLIVATHSGDINVIDYSTKSIVSRYDLINPSSEIFSPVKDLHLVNPESRTLLLSVYDDGVVRVFNSYAPTLSVNDSEQHQRQLTSYDFDIKGLKFPVPELITTFRAINSVTPTKNNINSIIGVNSTQKKALRSNSLSRYYSGGPQNPSYHSPGEVNVFGQSNGCGVVSDFSQHTGNLFVGSKNSQNISVWDLNSEQMISNISSKFFFSSVSSISVEKYGNLVVIGNTDGVVRLHDLRLPPNSSAVQSWRDLYPNQIQSSFFMDLNDTNVYSASILGTVFVWDIRNKASILNFETIKHREYDLSLNRMVNQKHSTFFATSSNYTVEAYNSKGDNLGSFNSLPDSTFNSTESLFSSFKSNFNIFGASSTHNADSLTSTITEESDSTYSPIKSSTPIGYSTQLNTLAYNPTINSLNLSTMTNPFSKILGNSAYLSSVDSLRVLGMKYDLMEFSANSEKNSLDGLLSLTDNLGLLSNYGDRKDARYKQIVDINSSMPVNLASGNIKISDSAVNDSFSSHIENRLNAGSFTKPDMGSNNSNINRRSAGLTPPPTGKTIHRSNSGLSSISNHKKPNSYNQLPMNSGGIADVSRDMFEFVTSMDDSSINHISFHPYLPKICIAQEDVLFSEQTFLTQGFKDSKKNNNNSNKMSEVRTSFLNIVLATKPYFSAKGEVRLGKSGIGWKPISESDIASVKESEIQGVSRETGLLAIQAADIKRIVWQKVARGYGIRIVLANGSMHRLEGFDRDSFDELKSSISKYFHGINLETRDLSIKGWNWGKTDFEGTNLTFKVENKPMFDIPMEAVTNSNLAGKNEVSIEIKGADKPLPGQKRKLQIDELVEVRFYVPGTAPVDPDQPINEDSDNENENNTGTSAAQVFYETVKNKADLGQIVGSSIVTFNEVLCLTPRGRYTIDMFNNFLRLRGKTYDYKILYDHISRLFLVTKPDGMHVILVISLSPPIRQGQTRYPYLVFQFLKDEEKEIVLNLDSEQIQKDYNGSLRKRYEEPLYKTVSELFCKLTTKNLNIPDTYETVHGANGAKCSLKANEGILYPLARGLLFVPKPTQFFPYSEISSIVFTRVGSGSVLAARTFDLVVHTHSGTDLQFSSVSREEYNNLFEYLKENGVKVISDSSESASKAGYAELSDSDESDSGKKRKYDSGDDDGDSSPDEDFVAQSESEVGEEFNEDYETDDNEKSD</sequence>
<evidence type="ECO:0000256" key="1">
    <source>
        <dbReference type="ARBA" id="ARBA00004286"/>
    </source>
</evidence>
<evidence type="ECO:0000259" key="15">
    <source>
        <dbReference type="SMART" id="SM01302"/>
    </source>
</evidence>
<dbReference type="InterPro" id="IPR048993">
    <property type="entry name" value="SSRP1-like_PH1"/>
</dbReference>
<dbReference type="GO" id="GO:0031929">
    <property type="term" value="P:TOR signaling"/>
    <property type="evidence" value="ECO:0007669"/>
    <property type="project" value="InterPro"/>
</dbReference>
<dbReference type="Pfam" id="PF08512">
    <property type="entry name" value="Rttp106-like_middle"/>
    <property type="match status" value="1"/>
</dbReference>
<dbReference type="InterPro" id="IPR038167">
    <property type="entry name" value="SSRP1_sf"/>
</dbReference>
<keyword evidence="9" id="KW-0805">Transcription regulation</keyword>
<keyword evidence="10" id="KW-0804">Transcription</keyword>
<dbReference type="InterPro" id="IPR001680">
    <property type="entry name" value="WD40_rpt"/>
</dbReference>
<dbReference type="InterPro" id="IPR004083">
    <property type="entry name" value="Raptor"/>
</dbReference>
<dbReference type="Gene3D" id="2.30.29.150">
    <property type="match status" value="1"/>
</dbReference>
<dbReference type="Gene3D" id="2.30.29.30">
    <property type="entry name" value="Pleckstrin-homology domain (PH domain)/Phosphotyrosine-binding domain (PTB)"/>
    <property type="match status" value="2"/>
</dbReference>
<dbReference type="InterPro" id="IPR011993">
    <property type="entry name" value="PH-like_dom_sf"/>
</dbReference>
<dbReference type="InterPro" id="IPR016024">
    <property type="entry name" value="ARM-type_fold"/>
</dbReference>
<evidence type="ECO:0000256" key="4">
    <source>
        <dbReference type="ARBA" id="ARBA00022454"/>
    </source>
</evidence>
<dbReference type="PANTHER" id="PTHR12848">
    <property type="entry name" value="REGULATORY-ASSOCIATED PROTEIN OF MTOR"/>
    <property type="match status" value="1"/>
</dbReference>
<dbReference type="SMART" id="SM01287">
    <property type="entry name" value="Rtt106"/>
    <property type="match status" value="1"/>
</dbReference>
<comment type="caution">
    <text evidence="16">The sequence shown here is derived from an EMBL/GenBank/DDBJ whole genome shotgun (WGS) entry which is preliminary data.</text>
</comment>
<accession>A0A1R1YBB7</accession>
<evidence type="ECO:0000313" key="17">
    <source>
        <dbReference type="Proteomes" id="UP000187429"/>
    </source>
</evidence>
<dbReference type="OrthoDB" id="10262360at2759"/>
<dbReference type="SUPFAM" id="SSF48371">
    <property type="entry name" value="ARM repeat"/>
    <property type="match status" value="1"/>
</dbReference>
<keyword evidence="4" id="KW-0158">Chromosome</keyword>
<dbReference type="GO" id="GO:0006281">
    <property type="term" value="P:DNA repair"/>
    <property type="evidence" value="ECO:0007669"/>
    <property type="project" value="UniProtKB-KW"/>
</dbReference>
<dbReference type="FunFam" id="2.30.29.150:FF:000001">
    <property type="entry name" value="Fact complex subunit ssrp1"/>
    <property type="match status" value="1"/>
</dbReference>
<evidence type="ECO:0000256" key="13">
    <source>
        <dbReference type="SAM" id="MobiDB-lite"/>
    </source>
</evidence>
<dbReference type="Proteomes" id="UP000187429">
    <property type="component" value="Unassembled WGS sequence"/>
</dbReference>
<dbReference type="CDD" id="cd13230">
    <property type="entry name" value="PH1_SSRP1-like"/>
    <property type="match status" value="1"/>
</dbReference>
<comment type="subcellular location">
    <subcellularLocation>
        <location evidence="1">Chromosome</location>
    </subcellularLocation>
</comment>
<reference evidence="17" key="1">
    <citation type="submission" date="2017-01" db="EMBL/GenBank/DDBJ databases">
        <authorList>
            <person name="Wang Y."/>
            <person name="White M."/>
            <person name="Kvist S."/>
            <person name="Moncalvo J.-M."/>
        </authorList>
    </citation>
    <scope>NUCLEOTIDE SEQUENCE [LARGE SCALE GENOMIC DNA]</scope>
    <source>
        <strain evidence="17">ID-206-W2</strain>
    </source>
</reference>
<dbReference type="SUPFAM" id="SSF50729">
    <property type="entry name" value="PH domain-like"/>
    <property type="match status" value="1"/>
</dbReference>
<proteinExistence type="inferred from homology"/>
<dbReference type="InterPro" id="IPR015943">
    <property type="entry name" value="WD40/YVTN_repeat-like_dom_sf"/>
</dbReference>
<feature type="compositionally biased region" description="Acidic residues" evidence="13">
    <location>
        <begin position="2499"/>
        <end position="2517"/>
    </location>
</feature>
<dbReference type="InterPro" id="IPR036322">
    <property type="entry name" value="WD40_repeat_dom_sf"/>
</dbReference>
<dbReference type="GO" id="GO:0005737">
    <property type="term" value="C:cytoplasm"/>
    <property type="evidence" value="ECO:0007669"/>
    <property type="project" value="TreeGrafter"/>
</dbReference>
<evidence type="ECO:0000256" key="2">
    <source>
        <dbReference type="ARBA" id="ARBA00009257"/>
    </source>
</evidence>
<feature type="region of interest" description="Disordered" evidence="13">
    <location>
        <begin position="1849"/>
        <end position="1898"/>
    </location>
</feature>
<dbReference type="Pfam" id="PF17292">
    <property type="entry name" value="POB3_N"/>
    <property type="match status" value="1"/>
</dbReference>
<dbReference type="Pfam" id="PF21103">
    <property type="entry name" value="PH1_SSRP1-like"/>
    <property type="match status" value="1"/>
</dbReference>
<keyword evidence="6" id="KW-0235">DNA replication</keyword>
<evidence type="ECO:0000256" key="10">
    <source>
        <dbReference type="ARBA" id="ARBA00023163"/>
    </source>
</evidence>
<dbReference type="CDD" id="cd13231">
    <property type="entry name" value="PH2_SSRP1-like"/>
    <property type="match status" value="1"/>
</dbReference>
<evidence type="ECO:0000256" key="8">
    <source>
        <dbReference type="ARBA" id="ARBA00022763"/>
    </source>
</evidence>
<keyword evidence="8" id="KW-0227">DNA damage</keyword>
<dbReference type="InterPro" id="IPR029347">
    <property type="entry name" value="Raptor_N"/>
</dbReference>
<dbReference type="GO" id="GO:0071230">
    <property type="term" value="P:cellular response to amino acid stimulus"/>
    <property type="evidence" value="ECO:0007669"/>
    <property type="project" value="TreeGrafter"/>
</dbReference>
<comment type="similarity">
    <text evidence="3">Belongs to the SSRP1 family.</text>
</comment>
<name>A0A1R1YBB7_9FUNG</name>
<dbReference type="GO" id="GO:0030674">
    <property type="term" value="F:protein-macromolecule adaptor activity"/>
    <property type="evidence" value="ECO:0007669"/>
    <property type="project" value="TreeGrafter"/>
</dbReference>
<dbReference type="PRINTS" id="PR01547">
    <property type="entry name" value="YEAST176DUF"/>
</dbReference>
<dbReference type="InterPro" id="IPR035417">
    <property type="entry name" value="SSRP1/POB3_N"/>
</dbReference>
<feature type="compositionally biased region" description="Low complexity" evidence="13">
    <location>
        <begin position="903"/>
        <end position="917"/>
    </location>
</feature>
<evidence type="ECO:0000256" key="12">
    <source>
        <dbReference type="ARBA" id="ARBA00023242"/>
    </source>
</evidence>
<dbReference type="Pfam" id="PF03531">
    <property type="entry name" value="SSrecog"/>
    <property type="match status" value="1"/>
</dbReference>
<feature type="compositionally biased region" description="Polar residues" evidence="13">
    <location>
        <begin position="1881"/>
        <end position="1898"/>
    </location>
</feature>
<dbReference type="EMBL" id="LSSM01001883">
    <property type="protein sequence ID" value="OMJ24168.1"/>
    <property type="molecule type" value="Genomic_DNA"/>
</dbReference>
<dbReference type="Pfam" id="PF14538">
    <property type="entry name" value="Raptor_N"/>
    <property type="match status" value="1"/>
</dbReference>
<keyword evidence="17" id="KW-1185">Reference proteome</keyword>
<keyword evidence="5" id="KW-0853">WD repeat</keyword>
<feature type="region of interest" description="Disordered" evidence="13">
    <location>
        <begin position="887"/>
        <end position="917"/>
    </location>
</feature>
<feature type="region of interest" description="Disordered" evidence="13">
    <location>
        <begin position="2456"/>
        <end position="2517"/>
    </location>
</feature>
<feature type="region of interest" description="Disordered" evidence="13">
    <location>
        <begin position="2169"/>
        <end position="2191"/>
    </location>
</feature>
<dbReference type="GO" id="GO:0030307">
    <property type="term" value="P:positive regulation of cell growth"/>
    <property type="evidence" value="ECO:0007669"/>
    <property type="project" value="TreeGrafter"/>
</dbReference>
<dbReference type="GO" id="GO:0005694">
    <property type="term" value="C:chromosome"/>
    <property type="evidence" value="ECO:0007669"/>
    <property type="project" value="UniProtKB-SubCell"/>
</dbReference>
<keyword evidence="11" id="KW-0234">DNA repair</keyword>
<evidence type="ECO:0000256" key="9">
    <source>
        <dbReference type="ARBA" id="ARBA00023015"/>
    </source>
</evidence>
<evidence type="ECO:0000256" key="7">
    <source>
        <dbReference type="ARBA" id="ARBA00022737"/>
    </source>
</evidence>
<evidence type="ECO:0000313" key="16">
    <source>
        <dbReference type="EMBL" id="OMJ24168.1"/>
    </source>
</evidence>
<dbReference type="SMART" id="SM01302">
    <property type="entry name" value="Raptor_N"/>
    <property type="match status" value="1"/>
</dbReference>
<dbReference type="GO" id="GO:0006260">
    <property type="term" value="P:DNA replication"/>
    <property type="evidence" value="ECO:0007669"/>
    <property type="project" value="UniProtKB-KW"/>
</dbReference>
<gene>
    <name evidence="16" type="ORF">AYI69_g4729</name>
</gene>
<dbReference type="GO" id="GO:0009267">
    <property type="term" value="P:cellular response to starvation"/>
    <property type="evidence" value="ECO:0007669"/>
    <property type="project" value="TreeGrafter"/>
</dbReference>
<dbReference type="GO" id="GO:0031931">
    <property type="term" value="C:TORC1 complex"/>
    <property type="evidence" value="ECO:0007669"/>
    <property type="project" value="InterPro"/>
</dbReference>
<protein>
    <submittedName>
        <fullName evidence="16">WD repeat-containing protein mip1</fullName>
    </submittedName>
</protein>
<feature type="domain" description="Histone chaperone RTT106/FACT complex subunit SPT16-like middle" evidence="14">
    <location>
        <begin position="2356"/>
        <end position="2450"/>
    </location>
</feature>
<comment type="similarity">
    <text evidence="2">Belongs to the WD repeat RAPTOR family.</text>
</comment>
<dbReference type="InterPro" id="IPR013719">
    <property type="entry name" value="RTT106/SPT16-like_middle_dom"/>
</dbReference>